<name>A0A1W1EI72_9ZZZZ</name>
<sequence>MKEIAKMKLDGTKNGKITVSIVEEPYGKNSASVASIGVSLQESSNEPDWKVHLPKANIDDVIDALQKAKAEL</sequence>
<dbReference type="EMBL" id="FRYL01000012">
    <property type="protein sequence ID" value="SHO80565.1"/>
    <property type="molecule type" value="Genomic_DNA"/>
</dbReference>
<protein>
    <submittedName>
        <fullName evidence="1">Uncharacterized protein</fullName>
    </submittedName>
</protein>
<gene>
    <name evidence="1" type="ORF">MNB_SV-15-84</name>
</gene>
<accession>A0A1W1EI72</accession>
<dbReference type="AlphaFoldDB" id="A0A1W1EI72"/>
<organism evidence="1">
    <name type="scientific">hydrothermal vent metagenome</name>
    <dbReference type="NCBI Taxonomy" id="652676"/>
    <lineage>
        <taxon>unclassified sequences</taxon>
        <taxon>metagenomes</taxon>
        <taxon>ecological metagenomes</taxon>
    </lineage>
</organism>
<evidence type="ECO:0000313" key="1">
    <source>
        <dbReference type="EMBL" id="SHO80565.1"/>
    </source>
</evidence>
<proteinExistence type="predicted"/>
<reference evidence="1" key="1">
    <citation type="submission" date="2016-10" db="EMBL/GenBank/DDBJ databases">
        <authorList>
            <person name="de Groot N.N."/>
        </authorList>
    </citation>
    <scope>NUCLEOTIDE SEQUENCE</scope>
</reference>